<keyword evidence="10" id="KW-1185">Reference proteome</keyword>
<evidence type="ECO:0000256" key="6">
    <source>
        <dbReference type="ARBA" id="ARBA00032058"/>
    </source>
</evidence>
<dbReference type="WBParaSite" id="DME_0000668901-mRNA-1">
    <property type="protein sequence ID" value="DME_0000668901-mRNA-1"/>
    <property type="gene ID" value="DME_0000668901"/>
</dbReference>
<gene>
    <name evidence="8" type="ORF">DME_LOCUS9715</name>
</gene>
<organism evidence="9 11">
    <name type="scientific">Dracunculus medinensis</name>
    <name type="common">Guinea worm</name>
    <dbReference type="NCBI Taxonomy" id="318479"/>
    <lineage>
        <taxon>Eukaryota</taxon>
        <taxon>Metazoa</taxon>
        <taxon>Ecdysozoa</taxon>
        <taxon>Nematoda</taxon>
        <taxon>Chromadorea</taxon>
        <taxon>Rhabditida</taxon>
        <taxon>Spirurina</taxon>
        <taxon>Dracunculoidea</taxon>
        <taxon>Dracunculidae</taxon>
        <taxon>Dracunculus</taxon>
    </lineage>
</organism>
<reference evidence="8 10" key="2">
    <citation type="submission" date="2018-11" db="EMBL/GenBank/DDBJ databases">
        <authorList>
            <consortium name="Pathogen Informatics"/>
        </authorList>
    </citation>
    <scope>NUCLEOTIDE SEQUENCE [LARGE SCALE GENOMIC DNA]</scope>
</reference>
<dbReference type="EMBL" id="UYYG01001189">
    <property type="protein sequence ID" value="VDN59742.1"/>
    <property type="molecule type" value="Genomic_DNA"/>
</dbReference>
<dbReference type="AlphaFoldDB" id="A0A0N4UGQ5"/>
<reference evidence="11" key="1">
    <citation type="submission" date="2017-02" db="UniProtKB">
        <authorList>
            <consortium name="WormBaseParasite"/>
        </authorList>
    </citation>
    <scope>IDENTIFICATION</scope>
</reference>
<dbReference type="Proteomes" id="UP000038040">
    <property type="component" value="Unplaced"/>
</dbReference>
<accession>A0A0N4UGQ5</accession>
<evidence type="ECO:0000256" key="3">
    <source>
        <dbReference type="ARBA" id="ARBA00023284"/>
    </source>
</evidence>
<evidence type="ECO:0000313" key="9">
    <source>
        <dbReference type="Proteomes" id="UP000038040"/>
    </source>
</evidence>
<dbReference type="OrthoDB" id="5850315at2759"/>
<dbReference type="Gene3D" id="3.40.30.10">
    <property type="entry name" value="Glutaredoxin"/>
    <property type="match status" value="1"/>
</dbReference>
<dbReference type="GO" id="GO:0016209">
    <property type="term" value="F:antioxidant activity"/>
    <property type="evidence" value="ECO:0007669"/>
    <property type="project" value="TreeGrafter"/>
</dbReference>
<dbReference type="InterPro" id="IPR036249">
    <property type="entry name" value="Thioredoxin-like_sf"/>
</dbReference>
<keyword evidence="2" id="KW-0963">Cytoplasm</keyword>
<dbReference type="GO" id="GO:0005737">
    <property type="term" value="C:cytoplasm"/>
    <property type="evidence" value="ECO:0007669"/>
    <property type="project" value="UniProtKB-SubCell"/>
</dbReference>
<evidence type="ECO:0000256" key="7">
    <source>
        <dbReference type="ARBA" id="ARBA00032129"/>
    </source>
</evidence>
<keyword evidence="3" id="KW-0676">Redox-active center</keyword>
<evidence type="ECO:0000256" key="1">
    <source>
        <dbReference type="ARBA" id="ARBA00004496"/>
    </source>
</evidence>
<sequence>MILKAGDLFKKHPALVMAIRRPGCILCRQEAASLSTLKPILDKSGICLYGVIHEIEGVEGFKPYFTGEIYYDEEKRFYGPKERWLPLWIGFLRPSLYFRYQNAKKKGVIGNIEGEGRLLGGIFLIHKDRLAYAHFEEDWGDAADLDEVLKAIEEYKKNVNGYICK</sequence>
<dbReference type="STRING" id="318479.A0A0N4UGQ5"/>
<dbReference type="CDD" id="cd02970">
    <property type="entry name" value="PRX_like2"/>
    <property type="match status" value="1"/>
</dbReference>
<dbReference type="SUPFAM" id="SSF52833">
    <property type="entry name" value="Thioredoxin-like"/>
    <property type="match status" value="1"/>
</dbReference>
<dbReference type="Pfam" id="PF13911">
    <property type="entry name" value="AhpC-TSA_2"/>
    <property type="match status" value="1"/>
</dbReference>
<evidence type="ECO:0000313" key="11">
    <source>
        <dbReference type="WBParaSite" id="DME_0000668901-mRNA-1"/>
    </source>
</evidence>
<evidence type="ECO:0000256" key="2">
    <source>
        <dbReference type="ARBA" id="ARBA00022490"/>
    </source>
</evidence>
<evidence type="ECO:0000256" key="5">
    <source>
        <dbReference type="ARBA" id="ARBA00023849"/>
    </source>
</evidence>
<dbReference type="PANTHER" id="PTHR28630:SF31">
    <property type="entry name" value="PEROXIREDOXIN-LIKE 2A"/>
    <property type="match status" value="1"/>
</dbReference>
<evidence type="ECO:0000313" key="10">
    <source>
        <dbReference type="Proteomes" id="UP000274756"/>
    </source>
</evidence>
<dbReference type="Proteomes" id="UP000274756">
    <property type="component" value="Unassembled WGS sequence"/>
</dbReference>
<name>A0A0N4UGQ5_DRAME</name>
<dbReference type="PANTHER" id="PTHR28630">
    <property type="match status" value="1"/>
</dbReference>
<proteinExistence type="inferred from homology"/>
<evidence type="ECO:0000313" key="8">
    <source>
        <dbReference type="EMBL" id="VDN59742.1"/>
    </source>
</evidence>
<protein>
    <recommendedName>
        <fullName evidence="5">Peroxiredoxin-like 2A</fullName>
    </recommendedName>
    <alternativeName>
        <fullName evidence="7">Peroxiredoxin-like 2 activated in M-CSF stimulated monocytes</fullName>
    </alternativeName>
    <alternativeName>
        <fullName evidence="6">Redox-regulatory protein FAM213A</fullName>
    </alternativeName>
</protein>
<comment type="similarity">
    <text evidence="4">Belongs to the peroxiredoxin-like PRXL2 family. PRXL2A subfamily.</text>
</comment>
<evidence type="ECO:0000256" key="4">
    <source>
        <dbReference type="ARBA" id="ARBA00023787"/>
    </source>
</evidence>
<dbReference type="InterPro" id="IPR032801">
    <property type="entry name" value="PXL2A/B/C"/>
</dbReference>
<comment type="subcellular location">
    <subcellularLocation>
        <location evidence="1">Cytoplasm</location>
    </subcellularLocation>
</comment>